<dbReference type="EMBL" id="KN832976">
    <property type="protein sequence ID" value="KIM88755.1"/>
    <property type="molecule type" value="Genomic_DNA"/>
</dbReference>
<proteinExistence type="predicted"/>
<keyword evidence="1" id="KW-0812">Transmembrane</keyword>
<keyword evidence="1" id="KW-0472">Membrane</keyword>
<accession>A0A0C3FX14</accession>
<dbReference type="HOGENOM" id="CLU_2292709_0_0_1"/>
<feature type="transmembrane region" description="Helical" evidence="1">
    <location>
        <begin position="33"/>
        <end position="55"/>
    </location>
</feature>
<reference evidence="3" key="2">
    <citation type="submission" date="2015-01" db="EMBL/GenBank/DDBJ databases">
        <title>Evolutionary Origins and Diversification of the Mycorrhizal Mutualists.</title>
        <authorList>
            <consortium name="DOE Joint Genome Institute"/>
            <consortium name="Mycorrhizal Genomics Consortium"/>
            <person name="Kohler A."/>
            <person name="Kuo A."/>
            <person name="Nagy L.G."/>
            <person name="Floudas D."/>
            <person name="Copeland A."/>
            <person name="Barry K.W."/>
            <person name="Cichocki N."/>
            <person name="Veneault-Fourrey C."/>
            <person name="LaButti K."/>
            <person name="Lindquist E.A."/>
            <person name="Lipzen A."/>
            <person name="Lundell T."/>
            <person name="Morin E."/>
            <person name="Murat C."/>
            <person name="Riley R."/>
            <person name="Ohm R."/>
            <person name="Sun H."/>
            <person name="Tunlid A."/>
            <person name="Henrissat B."/>
            <person name="Grigoriev I.V."/>
            <person name="Hibbett D.S."/>
            <person name="Martin F."/>
        </authorList>
    </citation>
    <scope>NUCLEOTIDE SEQUENCE [LARGE SCALE GENOMIC DNA]</scope>
    <source>
        <strain evidence="3">F 1598</strain>
    </source>
</reference>
<name>A0A0C3FX14_PILCF</name>
<keyword evidence="1" id="KW-1133">Transmembrane helix</keyword>
<reference evidence="2 3" key="1">
    <citation type="submission" date="2014-04" db="EMBL/GenBank/DDBJ databases">
        <authorList>
            <consortium name="DOE Joint Genome Institute"/>
            <person name="Kuo A."/>
            <person name="Tarkka M."/>
            <person name="Buscot F."/>
            <person name="Kohler A."/>
            <person name="Nagy L.G."/>
            <person name="Floudas D."/>
            <person name="Copeland A."/>
            <person name="Barry K.W."/>
            <person name="Cichocki N."/>
            <person name="Veneault-Fourrey C."/>
            <person name="LaButti K."/>
            <person name="Lindquist E.A."/>
            <person name="Lipzen A."/>
            <person name="Lundell T."/>
            <person name="Morin E."/>
            <person name="Murat C."/>
            <person name="Sun H."/>
            <person name="Tunlid A."/>
            <person name="Henrissat B."/>
            <person name="Grigoriev I.V."/>
            <person name="Hibbett D.S."/>
            <person name="Martin F."/>
            <person name="Nordberg H.P."/>
            <person name="Cantor M.N."/>
            <person name="Hua S.X."/>
        </authorList>
    </citation>
    <scope>NUCLEOTIDE SEQUENCE [LARGE SCALE GENOMIC DNA]</scope>
    <source>
        <strain evidence="2 3">F 1598</strain>
    </source>
</reference>
<gene>
    <name evidence="2" type="ORF">PILCRDRAFT_238039</name>
</gene>
<protein>
    <submittedName>
        <fullName evidence="2">Uncharacterized protein</fullName>
    </submittedName>
</protein>
<organism evidence="2 3">
    <name type="scientific">Piloderma croceum (strain F 1598)</name>
    <dbReference type="NCBI Taxonomy" id="765440"/>
    <lineage>
        <taxon>Eukaryota</taxon>
        <taxon>Fungi</taxon>
        <taxon>Dikarya</taxon>
        <taxon>Basidiomycota</taxon>
        <taxon>Agaricomycotina</taxon>
        <taxon>Agaricomycetes</taxon>
        <taxon>Agaricomycetidae</taxon>
        <taxon>Atheliales</taxon>
        <taxon>Atheliaceae</taxon>
        <taxon>Piloderma</taxon>
    </lineage>
</organism>
<evidence type="ECO:0000256" key="1">
    <source>
        <dbReference type="SAM" id="Phobius"/>
    </source>
</evidence>
<keyword evidence="3" id="KW-1185">Reference proteome</keyword>
<dbReference type="Proteomes" id="UP000054166">
    <property type="component" value="Unassembled WGS sequence"/>
</dbReference>
<dbReference type="InParanoid" id="A0A0C3FX14"/>
<sequence length="101" mass="11149">MSMKLVLLKLAPRTDFVALESWTTFHDEGHESVLSAMLELFFILVLLALTHLCAYASTHLHDVVRAYLNFLGVCGIFTSSNTKVGKTRILLGWGGGGVLRQ</sequence>
<evidence type="ECO:0000313" key="2">
    <source>
        <dbReference type="EMBL" id="KIM88755.1"/>
    </source>
</evidence>
<evidence type="ECO:0000313" key="3">
    <source>
        <dbReference type="Proteomes" id="UP000054166"/>
    </source>
</evidence>
<dbReference type="AlphaFoldDB" id="A0A0C3FX14"/>